<protein>
    <recommendedName>
        <fullName evidence="2">Farnesoic acid O-methyl transferase domain-containing protein</fullName>
    </recommendedName>
</protein>
<dbReference type="Pfam" id="PF11901">
    <property type="entry name" value="DM9"/>
    <property type="match status" value="1"/>
</dbReference>
<dbReference type="SMART" id="SM00696">
    <property type="entry name" value="DM9"/>
    <property type="match status" value="2"/>
</dbReference>
<dbReference type="Pfam" id="PF12248">
    <property type="entry name" value="Methyltransf_FA"/>
    <property type="match status" value="1"/>
</dbReference>
<gene>
    <name evidence="3" type="ORF">JYU34_003852</name>
</gene>
<dbReference type="EMBL" id="JAHIBW010000005">
    <property type="protein sequence ID" value="KAG7310999.1"/>
    <property type="molecule type" value="Genomic_DNA"/>
</dbReference>
<sequence>MGDLIEIPTYSQRNCLFYKVTSNTLVIEIKGSNNAAIGLATRPSSNCEIEIYIGNEFCWIKVEKQPRKKLNRSLLARHSFRKFLITWFTDRIQLSNANGESLINFPTVIPDIKYFTCFSFKLRNLIQWRFEIPPPRPIMEHKPITTGSMEWIPWNNQLPDGALIGGYEGENLYIIRSRHRGSTTPGKFVPSTGVGYVPWGGQSVNKYEFEVLCGYNCSWEPTSDDIIPVGAIVGGRSEDHEERLFIGRARHAGHLLPGKVQPTHRCCYVPYKGKEVAVKHYEILVNPDTHMSRACVSQVLARDSEDSPDDDSGQDDDQSDDNQPQYVAAY</sequence>
<evidence type="ECO:0000313" key="4">
    <source>
        <dbReference type="Proteomes" id="UP000823941"/>
    </source>
</evidence>
<dbReference type="Proteomes" id="UP000823941">
    <property type="component" value="Chromosome 5"/>
</dbReference>
<name>A0ABQ7R132_PLUXY</name>
<reference evidence="3 4" key="1">
    <citation type="submission" date="2021-06" db="EMBL/GenBank/DDBJ databases">
        <title>A haploid diamondback moth (Plutella xylostella L.) genome assembly resolves 31 chromosomes and identifies a diamide resistance mutation.</title>
        <authorList>
            <person name="Ward C.M."/>
            <person name="Perry K.D."/>
            <person name="Baker G."/>
            <person name="Powis K."/>
            <person name="Heckel D.G."/>
            <person name="Baxter S.W."/>
        </authorList>
    </citation>
    <scope>NUCLEOTIDE SEQUENCE [LARGE SCALE GENOMIC DNA]</scope>
    <source>
        <strain evidence="3 4">LV</strain>
        <tissue evidence="3">Single pupa</tissue>
    </source>
</reference>
<evidence type="ECO:0000313" key="3">
    <source>
        <dbReference type="EMBL" id="KAG7310999.1"/>
    </source>
</evidence>
<accession>A0ABQ7R132</accession>
<organism evidence="3 4">
    <name type="scientific">Plutella xylostella</name>
    <name type="common">Diamondback moth</name>
    <name type="synonym">Plutella maculipennis</name>
    <dbReference type="NCBI Taxonomy" id="51655"/>
    <lineage>
        <taxon>Eukaryota</taxon>
        <taxon>Metazoa</taxon>
        <taxon>Ecdysozoa</taxon>
        <taxon>Arthropoda</taxon>
        <taxon>Hexapoda</taxon>
        <taxon>Insecta</taxon>
        <taxon>Pterygota</taxon>
        <taxon>Neoptera</taxon>
        <taxon>Endopterygota</taxon>
        <taxon>Lepidoptera</taxon>
        <taxon>Glossata</taxon>
        <taxon>Ditrysia</taxon>
        <taxon>Yponomeutoidea</taxon>
        <taxon>Plutellidae</taxon>
        <taxon>Plutella</taxon>
    </lineage>
</organism>
<comment type="caution">
    <text evidence="3">The sequence shown here is derived from an EMBL/GenBank/DDBJ whole genome shotgun (WGS) entry which is preliminary data.</text>
</comment>
<feature type="region of interest" description="Disordered" evidence="1">
    <location>
        <begin position="301"/>
        <end position="330"/>
    </location>
</feature>
<dbReference type="InterPro" id="IPR006616">
    <property type="entry name" value="DM9_repeat"/>
</dbReference>
<dbReference type="InterPro" id="IPR022041">
    <property type="entry name" value="Methyltransf_FA"/>
</dbReference>
<evidence type="ECO:0000256" key="1">
    <source>
        <dbReference type="SAM" id="MobiDB-lite"/>
    </source>
</evidence>
<feature type="domain" description="Farnesoic acid O-methyl transferase" evidence="2">
    <location>
        <begin position="21"/>
        <end position="99"/>
    </location>
</feature>
<feature type="compositionally biased region" description="Low complexity" evidence="1">
    <location>
        <begin position="321"/>
        <end position="330"/>
    </location>
</feature>
<feature type="compositionally biased region" description="Acidic residues" evidence="1">
    <location>
        <begin position="306"/>
        <end position="320"/>
    </location>
</feature>
<keyword evidence="4" id="KW-1185">Reference proteome</keyword>
<proteinExistence type="predicted"/>
<dbReference type="PANTHER" id="PTHR31649">
    <property type="entry name" value="AGAP009604-PA"/>
    <property type="match status" value="1"/>
</dbReference>
<evidence type="ECO:0000259" key="2">
    <source>
        <dbReference type="Pfam" id="PF12248"/>
    </source>
</evidence>
<dbReference type="PANTHER" id="PTHR31649:SF1">
    <property type="entry name" value="FARNESOIC ACID O-METHYL TRANSFERASE DOMAIN-CONTAINING PROTEIN"/>
    <property type="match status" value="1"/>
</dbReference>